<reference evidence="1" key="1">
    <citation type="submission" date="2024-07" db="EMBL/GenBank/DDBJ databases">
        <authorList>
            <person name="Kim Y.J."/>
            <person name="Jeong J.Y."/>
        </authorList>
    </citation>
    <scope>NUCLEOTIDE SEQUENCE</scope>
    <source>
        <strain evidence="1">GIHE-MW2</strain>
    </source>
</reference>
<dbReference type="AlphaFoldDB" id="A0AAU8JA33"/>
<protein>
    <recommendedName>
        <fullName evidence="2">Antitoxin HicB</fullName>
    </recommendedName>
</protein>
<evidence type="ECO:0008006" key="2">
    <source>
        <dbReference type="Google" id="ProtNLM"/>
    </source>
</evidence>
<accession>A0AAU8JA33</accession>
<evidence type="ECO:0000313" key="1">
    <source>
        <dbReference type="EMBL" id="XCM36022.1"/>
    </source>
</evidence>
<dbReference type="EMBL" id="CP159837">
    <property type="protein sequence ID" value="XCM36022.1"/>
    <property type="molecule type" value="Genomic_DNA"/>
</dbReference>
<dbReference type="RefSeq" id="WP_190879204.1">
    <property type="nucleotide sequence ID" value="NZ_CP159837.1"/>
</dbReference>
<proteinExistence type="predicted"/>
<sequence>MIYDVILSRENDKYIARAKEWPQVTVSENSRDAAIPSGIASLTAGLKSQLLDYLTNQIEVVQVEIPLSTQTGNPWLDKFGWFKDDPTFDDLQAEIAAYRQDIDRQMEPDGDVA</sequence>
<organism evidence="1">
    <name type="scientific">Planktothricoides raciborskii GIHE-MW2</name>
    <dbReference type="NCBI Taxonomy" id="2792601"/>
    <lineage>
        <taxon>Bacteria</taxon>
        <taxon>Bacillati</taxon>
        <taxon>Cyanobacteriota</taxon>
        <taxon>Cyanophyceae</taxon>
        <taxon>Oscillatoriophycideae</taxon>
        <taxon>Oscillatoriales</taxon>
        <taxon>Oscillatoriaceae</taxon>
        <taxon>Planktothricoides</taxon>
    </lineage>
</organism>
<gene>
    <name evidence="1" type="ORF">ABWT76_004749</name>
</gene>
<name>A0AAU8JA33_9CYAN</name>